<dbReference type="PANTHER" id="PTHR38011:SF11">
    <property type="entry name" value="2,5-DIAMINO-6-RIBOSYLAMINO-4(3H)-PYRIMIDINONE 5'-PHOSPHATE REDUCTASE"/>
    <property type="match status" value="1"/>
</dbReference>
<dbReference type="PANTHER" id="PTHR38011">
    <property type="entry name" value="DIHYDROFOLATE REDUCTASE FAMILY PROTEIN (AFU_ORTHOLOGUE AFUA_8G06820)"/>
    <property type="match status" value="1"/>
</dbReference>
<organism evidence="2 3">
    <name type="scientific">Plantactinospora siamensis</name>
    <dbReference type="NCBI Taxonomy" id="555372"/>
    <lineage>
        <taxon>Bacteria</taxon>
        <taxon>Bacillati</taxon>
        <taxon>Actinomycetota</taxon>
        <taxon>Actinomycetes</taxon>
        <taxon>Micromonosporales</taxon>
        <taxon>Micromonosporaceae</taxon>
        <taxon>Plantactinospora</taxon>
    </lineage>
</organism>
<proteinExistence type="predicted"/>
<dbReference type="RefSeq" id="WP_377339972.1">
    <property type="nucleotide sequence ID" value="NZ_JBHLUE010000012.1"/>
</dbReference>
<dbReference type="SUPFAM" id="SSF53597">
    <property type="entry name" value="Dihydrofolate reductase-like"/>
    <property type="match status" value="1"/>
</dbReference>
<evidence type="ECO:0000313" key="2">
    <source>
        <dbReference type="EMBL" id="MFC0565784.1"/>
    </source>
</evidence>
<dbReference type="InterPro" id="IPR024072">
    <property type="entry name" value="DHFR-like_dom_sf"/>
</dbReference>
<dbReference type="InterPro" id="IPR002734">
    <property type="entry name" value="RibDG_C"/>
</dbReference>
<keyword evidence="3" id="KW-1185">Reference proteome</keyword>
<dbReference type="EMBL" id="JBHLUE010000012">
    <property type="protein sequence ID" value="MFC0565784.1"/>
    <property type="molecule type" value="Genomic_DNA"/>
</dbReference>
<dbReference type="Gene3D" id="3.40.430.10">
    <property type="entry name" value="Dihydrofolate Reductase, subunit A"/>
    <property type="match status" value="1"/>
</dbReference>
<accession>A0ABV6NYC4</accession>
<name>A0ABV6NYC4_9ACTN</name>
<evidence type="ECO:0000259" key="1">
    <source>
        <dbReference type="Pfam" id="PF01872"/>
    </source>
</evidence>
<reference evidence="2 3" key="1">
    <citation type="submission" date="2024-09" db="EMBL/GenBank/DDBJ databases">
        <authorList>
            <person name="Sun Q."/>
            <person name="Mori K."/>
        </authorList>
    </citation>
    <scope>NUCLEOTIDE SEQUENCE [LARGE SCALE GENOMIC DNA]</scope>
    <source>
        <strain evidence="2 3">TBRC 2205</strain>
    </source>
</reference>
<evidence type="ECO:0000313" key="3">
    <source>
        <dbReference type="Proteomes" id="UP001589894"/>
    </source>
</evidence>
<gene>
    <name evidence="2" type="ORF">ACFFHU_16795</name>
</gene>
<dbReference type="InterPro" id="IPR050765">
    <property type="entry name" value="Riboflavin_Biosynth_HTPR"/>
</dbReference>
<dbReference type="Pfam" id="PF01872">
    <property type="entry name" value="RibD_C"/>
    <property type="match status" value="1"/>
</dbReference>
<dbReference type="Proteomes" id="UP001589894">
    <property type="component" value="Unassembled WGS sequence"/>
</dbReference>
<feature type="domain" description="Bacterial bifunctional deaminase-reductase C-terminal" evidence="1">
    <location>
        <begin position="76"/>
        <end position="173"/>
    </location>
</feature>
<sequence>MTKTQYYTATTIDGVIADSDNSLDWLFEVNSPGRDRFTPFFADVGAFAMGATPYEWVLEHERLLEQPERWQGWYGDRPAWVFTHRDLPRIPGADLRFVRGDVAPVHREMVAAAGGRNIWLTGGGELVGSFADAGLLDELILGVAPVTLGAGAPLLPRRLPAARLELTDLDRVGQFAYLTYRVGPPGAGQG</sequence>
<protein>
    <submittedName>
        <fullName evidence="2">Dihydrofolate reductase family protein</fullName>
    </submittedName>
</protein>
<comment type="caution">
    <text evidence="2">The sequence shown here is derived from an EMBL/GenBank/DDBJ whole genome shotgun (WGS) entry which is preliminary data.</text>
</comment>